<keyword evidence="9" id="KW-0067">ATP-binding</keyword>
<feature type="compositionally biased region" description="Acidic residues" evidence="7">
    <location>
        <begin position="23"/>
        <end position="34"/>
    </location>
</feature>
<evidence type="ECO:0000256" key="2">
    <source>
        <dbReference type="ARBA" id="ARBA00022723"/>
    </source>
</evidence>
<evidence type="ECO:0000256" key="4">
    <source>
        <dbReference type="ARBA" id="ARBA00022833"/>
    </source>
</evidence>
<dbReference type="SUPFAM" id="SSF57903">
    <property type="entry name" value="FYVE/PHD zinc finger"/>
    <property type="match status" value="1"/>
</dbReference>
<evidence type="ECO:0000259" key="8">
    <source>
        <dbReference type="PROSITE" id="PS50016"/>
    </source>
</evidence>
<keyword evidence="5" id="KW-0539">Nucleus</keyword>
<dbReference type="PROSITE" id="PS01359">
    <property type="entry name" value="ZF_PHD_1"/>
    <property type="match status" value="1"/>
</dbReference>
<keyword evidence="9" id="KW-0378">Hydrolase</keyword>
<dbReference type="EMBL" id="KE345347">
    <property type="protein sequence ID" value="EXC02057.1"/>
    <property type="molecule type" value="Genomic_DNA"/>
</dbReference>
<name>W9RPV9_9ROSA</name>
<dbReference type="GO" id="GO:0003714">
    <property type="term" value="F:transcription corepressor activity"/>
    <property type="evidence" value="ECO:0007669"/>
    <property type="project" value="InterPro"/>
</dbReference>
<dbReference type="Pfam" id="PF16135">
    <property type="entry name" value="TDBD"/>
    <property type="match status" value="1"/>
</dbReference>
<dbReference type="Pfam" id="PF00628">
    <property type="entry name" value="PHD"/>
    <property type="match status" value="1"/>
</dbReference>
<dbReference type="GO" id="GO:0006357">
    <property type="term" value="P:regulation of transcription by RNA polymerase II"/>
    <property type="evidence" value="ECO:0007669"/>
    <property type="project" value="TreeGrafter"/>
</dbReference>
<evidence type="ECO:0000256" key="7">
    <source>
        <dbReference type="SAM" id="MobiDB-lite"/>
    </source>
</evidence>
<dbReference type="InterPro" id="IPR013083">
    <property type="entry name" value="Znf_RING/FYVE/PHD"/>
</dbReference>
<dbReference type="SMART" id="SM00249">
    <property type="entry name" value="PHD"/>
    <property type="match status" value="2"/>
</dbReference>
<comment type="subcellular location">
    <subcellularLocation>
        <location evidence="1">Nucleus</location>
    </subcellularLocation>
</comment>
<protein>
    <submittedName>
        <fullName evidence="9">Chromodomain-helicase-DNA-binding protein 3</fullName>
    </submittedName>
</protein>
<keyword evidence="9" id="KW-0547">Nucleotide-binding</keyword>
<evidence type="ECO:0000313" key="9">
    <source>
        <dbReference type="EMBL" id="EXC02057.1"/>
    </source>
</evidence>
<dbReference type="InterPro" id="IPR019787">
    <property type="entry name" value="Znf_PHD-finger"/>
</dbReference>
<dbReference type="eggNOG" id="ENOG502SD3A">
    <property type="taxonomic scope" value="Eukaryota"/>
</dbReference>
<dbReference type="InterPro" id="IPR001965">
    <property type="entry name" value="Znf_PHD"/>
</dbReference>
<accession>W9RPV9</accession>
<keyword evidence="9" id="KW-0347">Helicase</keyword>
<dbReference type="GO" id="GO:0005634">
    <property type="term" value="C:nucleus"/>
    <property type="evidence" value="ECO:0007669"/>
    <property type="project" value="UniProtKB-SubCell"/>
</dbReference>
<dbReference type="PANTHER" id="PTHR46309">
    <property type="entry name" value="PHD FINGER PROTEIN 12"/>
    <property type="match status" value="1"/>
</dbReference>
<keyword evidence="4" id="KW-0862">Zinc</keyword>
<dbReference type="PROSITE" id="PS50016">
    <property type="entry name" value="ZF_PHD_2"/>
    <property type="match status" value="1"/>
</dbReference>
<dbReference type="InterPro" id="IPR019786">
    <property type="entry name" value="Zinc_finger_PHD-type_CS"/>
</dbReference>
<keyword evidence="3 6" id="KW-0863">Zinc-finger</keyword>
<evidence type="ECO:0000256" key="5">
    <source>
        <dbReference type="ARBA" id="ARBA00023242"/>
    </source>
</evidence>
<dbReference type="GO" id="GO:0004386">
    <property type="term" value="F:helicase activity"/>
    <property type="evidence" value="ECO:0007669"/>
    <property type="project" value="UniProtKB-KW"/>
</dbReference>
<dbReference type="InterPro" id="IPR032308">
    <property type="entry name" value="TDBD"/>
</dbReference>
<keyword evidence="9" id="KW-0238">DNA-binding</keyword>
<keyword evidence="10" id="KW-1185">Reference proteome</keyword>
<reference evidence="10" key="1">
    <citation type="submission" date="2013-01" db="EMBL/GenBank/DDBJ databases">
        <title>Draft Genome Sequence of a Mulberry Tree, Morus notabilis C.K. Schneid.</title>
        <authorList>
            <person name="He N."/>
            <person name="Zhao S."/>
        </authorList>
    </citation>
    <scope>NUCLEOTIDE SEQUENCE</scope>
</reference>
<evidence type="ECO:0000256" key="6">
    <source>
        <dbReference type="PROSITE-ProRule" id="PRU00146"/>
    </source>
</evidence>
<gene>
    <name evidence="9" type="ORF">L484_024021</name>
</gene>
<feature type="compositionally biased region" description="Basic residues" evidence="7">
    <location>
        <begin position="39"/>
        <end position="48"/>
    </location>
</feature>
<feature type="compositionally biased region" description="Basic and acidic residues" evidence="7">
    <location>
        <begin position="1"/>
        <end position="21"/>
    </location>
</feature>
<feature type="domain" description="PHD-type" evidence="8">
    <location>
        <begin position="235"/>
        <end position="280"/>
    </location>
</feature>
<dbReference type="Gene3D" id="3.30.40.10">
    <property type="entry name" value="Zinc/RING finger domain, C3HC4 (zinc finger)"/>
    <property type="match status" value="1"/>
</dbReference>
<proteinExistence type="predicted"/>
<dbReference type="GO" id="GO:0008270">
    <property type="term" value="F:zinc ion binding"/>
    <property type="evidence" value="ECO:0007669"/>
    <property type="project" value="UniProtKB-KW"/>
</dbReference>
<feature type="region of interest" description="Disordered" evidence="7">
    <location>
        <begin position="1"/>
        <end position="108"/>
    </location>
</feature>
<keyword evidence="2" id="KW-0479">Metal-binding</keyword>
<evidence type="ECO:0000256" key="3">
    <source>
        <dbReference type="ARBA" id="ARBA00022771"/>
    </source>
</evidence>
<evidence type="ECO:0000256" key="1">
    <source>
        <dbReference type="ARBA" id="ARBA00004123"/>
    </source>
</evidence>
<feature type="compositionally biased region" description="Low complexity" evidence="7">
    <location>
        <begin position="85"/>
        <end position="96"/>
    </location>
</feature>
<dbReference type="AlphaFoldDB" id="W9RPV9"/>
<dbReference type="GO" id="GO:0003677">
    <property type="term" value="F:DNA binding"/>
    <property type="evidence" value="ECO:0007669"/>
    <property type="project" value="UniProtKB-KW"/>
</dbReference>
<dbReference type="PANTHER" id="PTHR46309:SF5">
    <property type="entry name" value="GNAT FAMILY ACETYLTRANSFERASE"/>
    <property type="match status" value="1"/>
</dbReference>
<organism evidence="9 10">
    <name type="scientific">Morus notabilis</name>
    <dbReference type="NCBI Taxonomy" id="981085"/>
    <lineage>
        <taxon>Eukaryota</taxon>
        <taxon>Viridiplantae</taxon>
        <taxon>Streptophyta</taxon>
        <taxon>Embryophyta</taxon>
        <taxon>Tracheophyta</taxon>
        <taxon>Spermatophyta</taxon>
        <taxon>Magnoliopsida</taxon>
        <taxon>eudicotyledons</taxon>
        <taxon>Gunneridae</taxon>
        <taxon>Pentapetalae</taxon>
        <taxon>rosids</taxon>
        <taxon>fabids</taxon>
        <taxon>Rosales</taxon>
        <taxon>Moraceae</taxon>
        <taxon>Moreae</taxon>
        <taxon>Morus</taxon>
    </lineage>
</organism>
<evidence type="ECO:0000313" key="10">
    <source>
        <dbReference type="Proteomes" id="UP000030645"/>
    </source>
</evidence>
<dbReference type="Proteomes" id="UP000030645">
    <property type="component" value="Unassembled WGS sequence"/>
</dbReference>
<dbReference type="InterPro" id="IPR042163">
    <property type="entry name" value="PHF12"/>
</dbReference>
<sequence length="336" mass="38531">MAYKLRDRNEDPLVYRERSSSDSESDSDGYDDPDYSNRPMRRQPRQQHQHIPGDVGMADHLNMNGTAGLVRRRSGRPPRNPAPAPAQNQAPNIAPIPERRRRRRRAPYSLRKLSNAPRFQEKKTILALLIDMGRVEDNQLVYYWDQVKRKVTLHGKISRAGIHCRCCEKVVTVSEFEDHARSGFKGEPYRNIALRDGTTLFVGQFVAWCKIMELSGWSLLNNDFEPKKNAMDKSDDACIVCADGGDLICCEKCPSTFHFSCLNMERIPQDDWLCAYCVCKHCGLSEGDTEISECTLCEKTYHLACYDQKELNLNITSTKFCRKICEEVNPFLLKNL</sequence>
<dbReference type="InterPro" id="IPR011011">
    <property type="entry name" value="Znf_FYVE_PHD"/>
</dbReference>